<evidence type="ECO:0000256" key="7">
    <source>
        <dbReference type="RuleBase" id="RU363032"/>
    </source>
</evidence>
<proteinExistence type="inferred from homology"/>
<dbReference type="PANTHER" id="PTHR43163">
    <property type="entry name" value="DIPEPTIDE TRANSPORT SYSTEM PERMEASE PROTEIN DPPB-RELATED"/>
    <property type="match status" value="1"/>
</dbReference>
<reference evidence="9 10" key="1">
    <citation type="submission" date="2023-12" db="EMBL/GenBank/DDBJ databases">
        <title>Gut-associated functions are favored during microbiome assembly across C. elegans life.</title>
        <authorList>
            <person name="Zimmermann J."/>
        </authorList>
    </citation>
    <scope>NUCLEOTIDE SEQUENCE [LARGE SCALE GENOMIC DNA]</scope>
    <source>
        <strain evidence="9 10">MYb71</strain>
    </source>
</reference>
<dbReference type="Gene3D" id="1.10.3720.10">
    <property type="entry name" value="MetI-like"/>
    <property type="match status" value="1"/>
</dbReference>
<name>A0ABU8PKA4_9HYPH</name>
<dbReference type="SUPFAM" id="SSF161098">
    <property type="entry name" value="MetI-like"/>
    <property type="match status" value="1"/>
</dbReference>
<evidence type="ECO:0000256" key="3">
    <source>
        <dbReference type="ARBA" id="ARBA00022475"/>
    </source>
</evidence>
<dbReference type="InterPro" id="IPR045621">
    <property type="entry name" value="BPD_transp_1_N"/>
</dbReference>
<comment type="caution">
    <text evidence="9">The sequence shown here is derived from an EMBL/GenBank/DDBJ whole genome shotgun (WGS) entry which is preliminary data.</text>
</comment>
<dbReference type="Pfam" id="PF00528">
    <property type="entry name" value="BPD_transp_1"/>
    <property type="match status" value="1"/>
</dbReference>
<feature type="transmembrane region" description="Helical" evidence="7">
    <location>
        <begin position="134"/>
        <end position="157"/>
    </location>
</feature>
<dbReference type="CDD" id="cd06261">
    <property type="entry name" value="TM_PBP2"/>
    <property type="match status" value="1"/>
</dbReference>
<feature type="transmembrane region" description="Helical" evidence="7">
    <location>
        <begin position="99"/>
        <end position="122"/>
    </location>
</feature>
<dbReference type="Proteomes" id="UP001375812">
    <property type="component" value="Unassembled WGS sequence"/>
</dbReference>
<evidence type="ECO:0000256" key="2">
    <source>
        <dbReference type="ARBA" id="ARBA00022448"/>
    </source>
</evidence>
<feature type="transmembrane region" description="Helical" evidence="7">
    <location>
        <begin position="177"/>
        <end position="197"/>
    </location>
</feature>
<keyword evidence="10" id="KW-1185">Reference proteome</keyword>
<evidence type="ECO:0000259" key="8">
    <source>
        <dbReference type="PROSITE" id="PS50928"/>
    </source>
</evidence>
<keyword evidence="2 7" id="KW-0813">Transport</keyword>
<dbReference type="PROSITE" id="PS50928">
    <property type="entry name" value="ABC_TM1"/>
    <property type="match status" value="1"/>
</dbReference>
<evidence type="ECO:0000313" key="10">
    <source>
        <dbReference type="Proteomes" id="UP001375812"/>
    </source>
</evidence>
<dbReference type="InterPro" id="IPR035906">
    <property type="entry name" value="MetI-like_sf"/>
</dbReference>
<evidence type="ECO:0000256" key="4">
    <source>
        <dbReference type="ARBA" id="ARBA00022692"/>
    </source>
</evidence>
<keyword evidence="3" id="KW-1003">Cell membrane</keyword>
<feature type="domain" description="ABC transmembrane type-1" evidence="8">
    <location>
        <begin position="95"/>
        <end position="304"/>
    </location>
</feature>
<organism evidence="9 10">
    <name type="scientific">Ochrobactrum vermis</name>
    <dbReference type="NCBI Taxonomy" id="1827297"/>
    <lineage>
        <taxon>Bacteria</taxon>
        <taxon>Pseudomonadati</taxon>
        <taxon>Pseudomonadota</taxon>
        <taxon>Alphaproteobacteria</taxon>
        <taxon>Hyphomicrobiales</taxon>
        <taxon>Brucellaceae</taxon>
        <taxon>Brucella/Ochrobactrum group</taxon>
        <taxon>Ochrobactrum</taxon>
    </lineage>
</organism>
<dbReference type="PANTHER" id="PTHR43163:SF3">
    <property type="entry name" value="PEPTIDE ABC TRANSPORTER PERMEASE PROTEIN"/>
    <property type="match status" value="1"/>
</dbReference>
<accession>A0ABU8PKA4</accession>
<feature type="transmembrane region" description="Helical" evidence="7">
    <location>
        <begin position="235"/>
        <end position="261"/>
    </location>
</feature>
<sequence length="313" mass="34081">MVRYILQRFVGMAVVMFLVVTIVFVIVRVTPGDPAAVMLGPDASAQDIADLRSRLGLDQSLVVQYFYYIGQLLKGDLGQSIFLNMPVGAALLDRAEPTFFLTVLSLLIACIIALPVGIYAAYRRGSFVDQAATTVAMLAASIPSFWLGLILMQFFAVRLNLFPVSGYGGPGSSFMDRMYHLILPAFALGLVSSALILRFTRASMLDVLGDDYIRTARAKGLIERRVIMKHALKNALIPILTVIGLTAAVLISGAVVTETVFGVPGIGNLVVSAVLRRDYPIIQGALLVIAGLYVLINFIIDMLYLFVDPRVRY</sequence>
<feature type="transmembrane region" description="Helical" evidence="7">
    <location>
        <begin position="281"/>
        <end position="307"/>
    </location>
</feature>
<keyword evidence="6 7" id="KW-0472">Membrane</keyword>
<comment type="similarity">
    <text evidence="7">Belongs to the binding-protein-dependent transport system permease family.</text>
</comment>
<dbReference type="Pfam" id="PF19300">
    <property type="entry name" value="BPD_transp_1_N"/>
    <property type="match status" value="1"/>
</dbReference>
<protein>
    <submittedName>
        <fullName evidence="9">ABC transporter permease</fullName>
    </submittedName>
</protein>
<dbReference type="RefSeq" id="WP_181153454.1">
    <property type="nucleotide sequence ID" value="NZ_JBBGZH010000002.1"/>
</dbReference>
<keyword evidence="5 7" id="KW-1133">Transmembrane helix</keyword>
<dbReference type="EMBL" id="JBBGZH010000002">
    <property type="protein sequence ID" value="MEJ5022472.1"/>
    <property type="molecule type" value="Genomic_DNA"/>
</dbReference>
<evidence type="ECO:0000256" key="1">
    <source>
        <dbReference type="ARBA" id="ARBA00004651"/>
    </source>
</evidence>
<dbReference type="InterPro" id="IPR000515">
    <property type="entry name" value="MetI-like"/>
</dbReference>
<keyword evidence="4 7" id="KW-0812">Transmembrane</keyword>
<comment type="subcellular location">
    <subcellularLocation>
        <location evidence="1 7">Cell membrane</location>
        <topology evidence="1 7">Multi-pass membrane protein</topology>
    </subcellularLocation>
</comment>
<feature type="transmembrane region" description="Helical" evidence="7">
    <location>
        <begin position="9"/>
        <end position="29"/>
    </location>
</feature>
<evidence type="ECO:0000313" key="9">
    <source>
        <dbReference type="EMBL" id="MEJ5022472.1"/>
    </source>
</evidence>
<gene>
    <name evidence="9" type="ORF">WH297_22420</name>
</gene>
<evidence type="ECO:0000256" key="6">
    <source>
        <dbReference type="ARBA" id="ARBA00023136"/>
    </source>
</evidence>
<evidence type="ECO:0000256" key="5">
    <source>
        <dbReference type="ARBA" id="ARBA00022989"/>
    </source>
</evidence>